<sequence length="162" mass="17881">MKPKGKAKTPPKNRNPKPLPELNEEELEEQFVRGSGPGGQATNKTSNACRLLHKPTGLQVFCHETRSRETNRKLARRIMREKLDQLLSPPGESARDIKVARERAKAAAKKRKARRKAEAKAAGKKAGSKDGQASTEGNEEDEDSWEDDDGVESATQARPKAD</sequence>
<feature type="compositionally biased region" description="Basic residues" evidence="5">
    <location>
        <begin position="1"/>
        <end position="15"/>
    </location>
</feature>
<dbReference type="Pfam" id="PF00472">
    <property type="entry name" value="RF-1"/>
    <property type="match status" value="1"/>
</dbReference>
<comment type="subcellular location">
    <subcellularLocation>
        <location evidence="1">Mitochondrion</location>
    </subcellularLocation>
</comment>
<gene>
    <name evidence="7" type="ORF">C6P46_005916</name>
</gene>
<accession>A0A9P6W8W4</accession>
<dbReference type="GO" id="GO:0003747">
    <property type="term" value="F:translation release factor activity"/>
    <property type="evidence" value="ECO:0007669"/>
    <property type="project" value="InterPro"/>
</dbReference>
<comment type="similarity">
    <text evidence="2">Belongs to the prokaryotic/mitochondrial release factor family.</text>
</comment>
<keyword evidence="8" id="KW-1185">Reference proteome</keyword>
<evidence type="ECO:0000313" key="7">
    <source>
        <dbReference type="EMBL" id="KAG0665822.1"/>
    </source>
</evidence>
<dbReference type="EMBL" id="PUHQ01000007">
    <property type="protein sequence ID" value="KAG0665822.1"/>
    <property type="molecule type" value="Genomic_DNA"/>
</dbReference>
<name>A0A9P6W8W4_RHOMI</name>
<evidence type="ECO:0000256" key="4">
    <source>
        <dbReference type="ARBA" id="ARBA00023128"/>
    </source>
</evidence>
<organism evidence="7 8">
    <name type="scientific">Rhodotorula mucilaginosa</name>
    <name type="common">Yeast</name>
    <name type="synonym">Rhodotorula rubra</name>
    <dbReference type="NCBI Taxonomy" id="5537"/>
    <lineage>
        <taxon>Eukaryota</taxon>
        <taxon>Fungi</taxon>
        <taxon>Dikarya</taxon>
        <taxon>Basidiomycota</taxon>
        <taxon>Pucciniomycotina</taxon>
        <taxon>Microbotryomycetes</taxon>
        <taxon>Sporidiobolales</taxon>
        <taxon>Sporidiobolaceae</taxon>
        <taxon>Rhodotorula</taxon>
    </lineage>
</organism>
<comment type="caution">
    <text evidence="7">The sequence shown here is derived from an EMBL/GenBank/DDBJ whole genome shotgun (WGS) entry which is preliminary data.</text>
</comment>
<evidence type="ECO:0000256" key="1">
    <source>
        <dbReference type="ARBA" id="ARBA00004173"/>
    </source>
</evidence>
<dbReference type="GO" id="GO:0032543">
    <property type="term" value="P:mitochondrial translation"/>
    <property type="evidence" value="ECO:0007669"/>
    <property type="project" value="UniProtKB-ARBA"/>
</dbReference>
<reference evidence="7 8" key="1">
    <citation type="submission" date="2020-11" db="EMBL/GenBank/DDBJ databases">
        <title>Kefir isolates.</title>
        <authorList>
            <person name="Marcisauskas S."/>
            <person name="Kim Y."/>
            <person name="Blasche S."/>
        </authorList>
    </citation>
    <scope>NUCLEOTIDE SEQUENCE [LARGE SCALE GENOMIC DNA]</scope>
    <source>
        <strain evidence="7 8">KR</strain>
    </source>
</reference>
<evidence type="ECO:0000256" key="2">
    <source>
        <dbReference type="ARBA" id="ARBA00010835"/>
    </source>
</evidence>
<dbReference type="PANTHER" id="PTHR46203">
    <property type="entry name" value="PROBABLE PEPTIDE CHAIN RELEASE FACTOR C12ORF65"/>
    <property type="match status" value="1"/>
</dbReference>
<proteinExistence type="inferred from homology"/>
<dbReference type="PANTHER" id="PTHR46203:SF1">
    <property type="entry name" value="MITOCHONDRIAL TRANSLATION RELEASE FACTOR IN RESCUE"/>
    <property type="match status" value="1"/>
</dbReference>
<feature type="compositionally biased region" description="Acidic residues" evidence="5">
    <location>
        <begin position="137"/>
        <end position="151"/>
    </location>
</feature>
<evidence type="ECO:0000313" key="8">
    <source>
        <dbReference type="Proteomes" id="UP000777482"/>
    </source>
</evidence>
<evidence type="ECO:0000259" key="6">
    <source>
        <dbReference type="Pfam" id="PF00472"/>
    </source>
</evidence>
<feature type="domain" description="Prokaryotic-type class I peptide chain release factors" evidence="6">
    <location>
        <begin position="21"/>
        <end position="118"/>
    </location>
</feature>
<dbReference type="OrthoDB" id="277888at2759"/>
<keyword evidence="4" id="KW-0496">Mitochondrion</keyword>
<feature type="compositionally biased region" description="Basic residues" evidence="5">
    <location>
        <begin position="106"/>
        <end position="115"/>
    </location>
</feature>
<feature type="region of interest" description="Disordered" evidence="5">
    <location>
        <begin position="1"/>
        <end position="48"/>
    </location>
</feature>
<feature type="compositionally biased region" description="Basic and acidic residues" evidence="5">
    <location>
        <begin position="93"/>
        <end position="105"/>
    </location>
</feature>
<dbReference type="AlphaFoldDB" id="A0A9P6W8W4"/>
<feature type="region of interest" description="Disordered" evidence="5">
    <location>
        <begin position="83"/>
        <end position="162"/>
    </location>
</feature>
<dbReference type="Proteomes" id="UP000777482">
    <property type="component" value="Unassembled WGS sequence"/>
</dbReference>
<dbReference type="InterPro" id="IPR000352">
    <property type="entry name" value="Pep_chain_release_fac_I"/>
</dbReference>
<evidence type="ECO:0000256" key="3">
    <source>
        <dbReference type="ARBA" id="ARBA00022946"/>
    </source>
</evidence>
<protein>
    <recommendedName>
        <fullName evidence="6">Prokaryotic-type class I peptide chain release factors domain-containing protein</fullName>
    </recommendedName>
</protein>
<dbReference type="SUPFAM" id="SSF75620">
    <property type="entry name" value="Release factor"/>
    <property type="match status" value="1"/>
</dbReference>
<dbReference type="GO" id="GO:0005739">
    <property type="term" value="C:mitochondrion"/>
    <property type="evidence" value="ECO:0007669"/>
    <property type="project" value="UniProtKB-SubCell"/>
</dbReference>
<evidence type="ECO:0000256" key="5">
    <source>
        <dbReference type="SAM" id="MobiDB-lite"/>
    </source>
</evidence>
<dbReference type="Gene3D" id="3.30.160.20">
    <property type="match status" value="1"/>
</dbReference>
<keyword evidence="3" id="KW-0809">Transit peptide</keyword>
<dbReference type="InterPro" id="IPR045853">
    <property type="entry name" value="Pep_chain_release_fac_I_sf"/>
</dbReference>
<dbReference type="InterPro" id="IPR052405">
    <property type="entry name" value="Mito_Transl_Release_Factor"/>
</dbReference>